<organism evidence="1 2">
    <name type="scientific">Sphingomonas sanguinis</name>
    <dbReference type="NCBI Taxonomy" id="33051"/>
    <lineage>
        <taxon>Bacteria</taxon>
        <taxon>Pseudomonadati</taxon>
        <taxon>Pseudomonadota</taxon>
        <taxon>Alphaproteobacteria</taxon>
        <taxon>Sphingomonadales</taxon>
        <taxon>Sphingomonadaceae</taxon>
        <taxon>Sphingomonas</taxon>
    </lineage>
</organism>
<proteinExistence type="predicted"/>
<dbReference type="Proteomes" id="UP000074072">
    <property type="component" value="Unassembled WGS sequence"/>
</dbReference>
<dbReference type="EMBL" id="LDTE01000058">
    <property type="protein sequence ID" value="KTT98980.1"/>
    <property type="molecule type" value="Genomic_DNA"/>
</dbReference>
<dbReference type="OrthoDB" id="7432538at2"/>
<evidence type="ECO:0000313" key="2">
    <source>
        <dbReference type="Proteomes" id="UP000074072"/>
    </source>
</evidence>
<comment type="caution">
    <text evidence="1">The sequence shown here is derived from an EMBL/GenBank/DDBJ whole genome shotgun (WGS) entry which is preliminary data.</text>
</comment>
<gene>
    <name evidence="1" type="ORF">SB4_10005</name>
</gene>
<name>A0A147IU88_9SPHN</name>
<sequence length="449" mass="49430">MKTFATDLLEATLVDKFDAALRSVELENGTLLATVLASAIMVDLRCSGREDGVDTIDTLDDDAIKELGALLLFAIEGDDRPFTLPLGTVVRPYEPGSVEIGAEVWVIQTGKPGLSPMEIVRHDAYGRNLELLREFISKWVQGRPWQCIGLPSPSNISDYGPVNLLAFPPFHDAGGVVLQREVNSTGAACFAAAMPEDIKFLALSIANDMRAMWHRRQDIAEQARAVRQIAESKISNDAVGVALHAIAIDLHRQHTDKHFGFYVHYDAIDDAFRPGVVRNFMPAPFEGVYPNHGATHEIVGRREARDVVRALGADGEIDSFAAAVVRYAPEGQAEVLARLAIDYDTVVQFVTPLGPVYATLYWRDGCIEAEISAPGRIVKRGEFLEWYEEDFDADDAQTLLGLTPFDVLPLPFDAKCTIKQATPLRPGVKMQLDSSRLLVNCATGRIWKD</sequence>
<dbReference type="AlphaFoldDB" id="A0A147IU88"/>
<accession>A0A147IU88</accession>
<protein>
    <submittedName>
        <fullName evidence="1">Uncharacterized protein</fullName>
    </submittedName>
</protein>
<dbReference type="RefSeq" id="WP_058752456.1">
    <property type="nucleotide sequence ID" value="NZ_LDTE01000058.1"/>
</dbReference>
<evidence type="ECO:0000313" key="1">
    <source>
        <dbReference type="EMBL" id="KTT98980.1"/>
    </source>
</evidence>
<dbReference type="PATRIC" id="fig|33051.4.peg.2719"/>
<reference evidence="1 2" key="1">
    <citation type="journal article" date="2016" name="Front. Microbiol.">
        <title>Genomic Resource of Rice Seed Associated Bacteria.</title>
        <authorList>
            <person name="Midha S."/>
            <person name="Bansal K."/>
            <person name="Sharma S."/>
            <person name="Kumar N."/>
            <person name="Patil P.P."/>
            <person name="Chaudhry V."/>
            <person name="Patil P.B."/>
        </authorList>
    </citation>
    <scope>NUCLEOTIDE SEQUENCE [LARGE SCALE GENOMIC DNA]</scope>
    <source>
        <strain evidence="1 2">SB4</strain>
    </source>
</reference>